<evidence type="ECO:0000259" key="21">
    <source>
        <dbReference type="PROSITE" id="PS50999"/>
    </source>
</evidence>
<dbReference type="GO" id="GO:0005507">
    <property type="term" value="F:copper ion binding"/>
    <property type="evidence" value="ECO:0007669"/>
    <property type="project" value="InterPro"/>
</dbReference>
<dbReference type="Gene3D" id="2.60.40.420">
    <property type="entry name" value="Cupredoxins - blue copper proteins"/>
    <property type="match status" value="1"/>
</dbReference>
<dbReference type="EMBL" id="MG923492">
    <property type="protein sequence ID" value="AZL93194.1"/>
    <property type="molecule type" value="Genomic_DNA"/>
</dbReference>
<protein>
    <recommendedName>
        <fullName evidence="4 18">Cytochrome c oxidase subunit 2</fullName>
    </recommendedName>
</protein>
<dbReference type="AlphaFoldDB" id="A0A3S8V0J3"/>
<feature type="domain" description="Cytochrome oxidase subunit II copper A binding" evidence="20">
    <location>
        <begin position="92"/>
        <end position="224"/>
    </location>
</feature>
<feature type="domain" description="Cytochrome oxidase subunit II transmembrane region profile" evidence="21">
    <location>
        <begin position="1"/>
        <end position="91"/>
    </location>
</feature>
<dbReference type="InterPro" id="IPR045187">
    <property type="entry name" value="CcO_II"/>
</dbReference>
<comment type="subunit">
    <text evidence="3">Component of the cytochrome c oxidase (complex IV, CIV), a multisubunit enzyme composed of a catalytic core of 3 subunits and several supernumerary subunits. The complex exists as a monomer or a dimer and forms supercomplexes (SCs) in the inner mitochondrial membrane with ubiquinol-cytochrome c oxidoreductase (cytochrome b-c1 complex, complex III, CIII).</text>
</comment>
<evidence type="ECO:0000259" key="20">
    <source>
        <dbReference type="PROSITE" id="PS50857"/>
    </source>
</evidence>
<dbReference type="InterPro" id="IPR002429">
    <property type="entry name" value="CcO_II-like_C"/>
</dbReference>
<evidence type="ECO:0000256" key="11">
    <source>
        <dbReference type="ARBA" id="ARBA00022967"/>
    </source>
</evidence>
<dbReference type="GO" id="GO:0042773">
    <property type="term" value="P:ATP synthesis coupled electron transport"/>
    <property type="evidence" value="ECO:0007669"/>
    <property type="project" value="TreeGrafter"/>
</dbReference>
<dbReference type="NCBIfam" id="TIGR02866">
    <property type="entry name" value="CoxB"/>
    <property type="match status" value="1"/>
</dbReference>
<keyword evidence="14 18" id="KW-0186">Copper</keyword>
<dbReference type="InterPro" id="IPR001505">
    <property type="entry name" value="Copper_CuA"/>
</dbReference>
<comment type="function">
    <text evidence="18">Component of the cytochrome c oxidase, the last enzyme in the mitochondrial electron transport chain which drives oxidative phosphorylation. The respiratory chain contains 3 multisubunit complexes succinate dehydrogenase (complex II, CII), ubiquinol-cytochrome c oxidoreductase (cytochrome b-c1 complex, complex III, CIII) and cytochrome c oxidase (complex IV, CIV), that cooperate to transfer electrons derived from NADH and succinate to molecular oxygen, creating an electrochemical gradient over the inner membrane that drives transmembrane transport and the ATP synthase. Cytochrome c oxidase is the component of the respiratory chain that catalyzes the reduction of oxygen to water. Electrons originating from reduced cytochrome c in the intermembrane space (IMS) are transferred via the dinuclear copper A center (CU(A)) of subunit 2 and heme A of subunit 1 to the active site in subunit 1, a binuclear center (BNC) formed by heme A3 and copper B (CU(B)). The BNC reduces molecular oxygen to 2 water molecules using 4 electrons from cytochrome c in the IMS and 4 protons from the mitochondrial matrix.</text>
</comment>
<organism evidence="22">
    <name type="scientific">Dryinus sp. ZJUH_2016011</name>
    <dbReference type="NCBI Taxonomy" id="2491175"/>
    <lineage>
        <taxon>Eukaryota</taxon>
        <taxon>Metazoa</taxon>
        <taxon>Ecdysozoa</taxon>
        <taxon>Arthropoda</taxon>
        <taxon>Hexapoda</taxon>
        <taxon>Insecta</taxon>
        <taxon>Pterygota</taxon>
        <taxon>Neoptera</taxon>
        <taxon>Endopterygota</taxon>
        <taxon>Hymenoptera</taxon>
        <taxon>Apocrita</taxon>
        <taxon>Aculeata</taxon>
        <taxon>Chrysidoidea</taxon>
        <taxon>Dryinidae</taxon>
        <taxon>Dryininae</taxon>
        <taxon>Dryinus</taxon>
    </lineage>
</organism>
<name>A0A3S8V0J3_9HYME</name>
<keyword evidence="5 18" id="KW-0813">Transport</keyword>
<evidence type="ECO:0000256" key="14">
    <source>
        <dbReference type="ARBA" id="ARBA00023008"/>
    </source>
</evidence>
<dbReference type="PROSITE" id="PS00078">
    <property type="entry name" value="COX2"/>
    <property type="match status" value="1"/>
</dbReference>
<dbReference type="PANTHER" id="PTHR22888">
    <property type="entry name" value="CYTOCHROME C OXIDASE, SUBUNIT II"/>
    <property type="match status" value="1"/>
</dbReference>
<keyword evidence="8 18" id="KW-0479">Metal-binding</keyword>
<comment type="subcellular location">
    <subcellularLocation>
        <location evidence="1 18">Mitochondrion inner membrane</location>
        <topology evidence="1 18">Multi-pass membrane protein</topology>
    </subcellularLocation>
</comment>
<dbReference type="PROSITE" id="PS50999">
    <property type="entry name" value="COX2_TM"/>
    <property type="match status" value="1"/>
</dbReference>
<keyword evidence="10" id="KW-0460">Magnesium</keyword>
<dbReference type="GO" id="GO:0004129">
    <property type="term" value="F:cytochrome-c oxidase activity"/>
    <property type="evidence" value="ECO:0007669"/>
    <property type="project" value="UniProtKB-EC"/>
</dbReference>
<keyword evidence="9 18" id="KW-0999">Mitochondrion inner membrane</keyword>
<keyword evidence="12 18" id="KW-0249">Electron transport</keyword>
<keyword evidence="7 18" id="KW-0812">Transmembrane</keyword>
<evidence type="ECO:0000256" key="18">
    <source>
        <dbReference type="RuleBase" id="RU000457"/>
    </source>
</evidence>
<dbReference type="PANTHER" id="PTHR22888:SF9">
    <property type="entry name" value="CYTOCHROME C OXIDASE SUBUNIT 2"/>
    <property type="match status" value="1"/>
</dbReference>
<keyword evidence="16 18" id="KW-0472">Membrane</keyword>
<evidence type="ECO:0000256" key="2">
    <source>
        <dbReference type="ARBA" id="ARBA00007866"/>
    </source>
</evidence>
<dbReference type="SUPFAM" id="SSF81464">
    <property type="entry name" value="Cytochrome c oxidase subunit II-like, transmembrane region"/>
    <property type="match status" value="1"/>
</dbReference>
<comment type="similarity">
    <text evidence="2 18">Belongs to the cytochrome c oxidase subunit 2 family.</text>
</comment>
<dbReference type="InterPro" id="IPR036257">
    <property type="entry name" value="Cyt_c_oxidase_su2_TM_sf"/>
</dbReference>
<keyword evidence="11" id="KW-1278">Translocase</keyword>
<dbReference type="SUPFAM" id="SSF49503">
    <property type="entry name" value="Cupredoxins"/>
    <property type="match status" value="1"/>
</dbReference>
<dbReference type="GO" id="GO:0016491">
    <property type="term" value="F:oxidoreductase activity"/>
    <property type="evidence" value="ECO:0007669"/>
    <property type="project" value="InterPro"/>
</dbReference>
<dbReference type="FunFam" id="2.60.40.420:FF:000001">
    <property type="entry name" value="Cytochrome c oxidase subunit 2"/>
    <property type="match status" value="1"/>
</dbReference>
<evidence type="ECO:0000256" key="1">
    <source>
        <dbReference type="ARBA" id="ARBA00004448"/>
    </source>
</evidence>
<sequence length="228" mass="27026">MLNWQMMSFQDYNSIMFKYMIFFHDLSMLIIFMITTMIIYLIMSMILNKLSNYSITSSHSIELIWTFAPMIILFILAIPSIQVLYFTEEVYSPIFTIKSIGHQWYWSYEYPEFKNLNFDSFMIKNFNNKKLFRLLDVDNNLVIPKNFNIRMISTSNDVIHSWTIPALGIKIDAIPGRLNQINLNSLRPGLYYGQCSEICGLNHSFMPIVMETTSIKFFINWIKLMFKN</sequence>
<geneLocation type="mitochondrion" evidence="22"/>
<feature type="transmembrane region" description="Helical" evidence="19">
    <location>
        <begin position="63"/>
        <end position="86"/>
    </location>
</feature>
<evidence type="ECO:0000313" key="22">
    <source>
        <dbReference type="EMBL" id="AZL93194.1"/>
    </source>
</evidence>
<evidence type="ECO:0000256" key="16">
    <source>
        <dbReference type="ARBA" id="ARBA00023136"/>
    </source>
</evidence>
<accession>A0A3S8V0J3</accession>
<evidence type="ECO:0000256" key="10">
    <source>
        <dbReference type="ARBA" id="ARBA00022842"/>
    </source>
</evidence>
<evidence type="ECO:0000256" key="7">
    <source>
        <dbReference type="ARBA" id="ARBA00022692"/>
    </source>
</evidence>
<evidence type="ECO:0000256" key="13">
    <source>
        <dbReference type="ARBA" id="ARBA00022989"/>
    </source>
</evidence>
<dbReference type="InterPro" id="IPR008972">
    <property type="entry name" value="Cupredoxin"/>
</dbReference>
<gene>
    <name evidence="22" type="primary">cox2</name>
</gene>
<evidence type="ECO:0000256" key="8">
    <source>
        <dbReference type="ARBA" id="ARBA00022723"/>
    </source>
</evidence>
<evidence type="ECO:0000256" key="9">
    <source>
        <dbReference type="ARBA" id="ARBA00022792"/>
    </source>
</evidence>
<dbReference type="PROSITE" id="PS50857">
    <property type="entry name" value="COX2_CUA"/>
    <property type="match status" value="1"/>
</dbReference>
<evidence type="ECO:0000256" key="5">
    <source>
        <dbReference type="ARBA" id="ARBA00022448"/>
    </source>
</evidence>
<evidence type="ECO:0000256" key="12">
    <source>
        <dbReference type="ARBA" id="ARBA00022982"/>
    </source>
</evidence>
<keyword evidence="6 18" id="KW-0679">Respiratory chain</keyword>
<dbReference type="InterPro" id="IPR014222">
    <property type="entry name" value="Cyt_c_oxidase_su2"/>
</dbReference>
<keyword evidence="13 19" id="KW-1133">Transmembrane helix</keyword>
<reference evidence="22" key="1">
    <citation type="journal article" date="2018" name="Mol. Phylogenet. Evol.">
        <title>Mitochondrial phylogenomics of the Hymenoptera.</title>
        <authorList>
            <person name="Tang P."/>
            <person name="Zhu J.C."/>
            <person name="Zheng B.Y."/>
            <person name="Wei S.J."/>
            <person name="Sharkey M."/>
            <person name="Chen X.X."/>
            <person name="Vogler A.P."/>
        </authorList>
    </citation>
    <scope>NUCLEOTIDE SEQUENCE</scope>
</reference>
<evidence type="ECO:0000256" key="19">
    <source>
        <dbReference type="SAM" id="Phobius"/>
    </source>
</evidence>
<evidence type="ECO:0000256" key="3">
    <source>
        <dbReference type="ARBA" id="ARBA00011164"/>
    </source>
</evidence>
<keyword evidence="15 18" id="KW-0496">Mitochondrion</keyword>
<comment type="cofactor">
    <cofactor evidence="18">
        <name>Cu cation</name>
        <dbReference type="ChEBI" id="CHEBI:23378"/>
    </cofactor>
    <text evidence="18">Binds a copper A center.</text>
</comment>
<dbReference type="GO" id="GO:0005743">
    <property type="term" value="C:mitochondrial inner membrane"/>
    <property type="evidence" value="ECO:0007669"/>
    <property type="project" value="UniProtKB-SubCell"/>
</dbReference>
<dbReference type="Gene3D" id="1.10.287.90">
    <property type="match status" value="1"/>
</dbReference>
<comment type="catalytic activity">
    <reaction evidence="17">
        <text>4 Fe(II)-[cytochrome c] + O2 + 8 H(+)(in) = 4 Fe(III)-[cytochrome c] + 2 H2O + 4 H(+)(out)</text>
        <dbReference type="Rhea" id="RHEA:11436"/>
        <dbReference type="Rhea" id="RHEA-COMP:10350"/>
        <dbReference type="Rhea" id="RHEA-COMP:14399"/>
        <dbReference type="ChEBI" id="CHEBI:15377"/>
        <dbReference type="ChEBI" id="CHEBI:15378"/>
        <dbReference type="ChEBI" id="CHEBI:15379"/>
        <dbReference type="ChEBI" id="CHEBI:29033"/>
        <dbReference type="ChEBI" id="CHEBI:29034"/>
        <dbReference type="EC" id="7.1.1.9"/>
    </reaction>
    <physiologicalReaction direction="left-to-right" evidence="17">
        <dbReference type="Rhea" id="RHEA:11437"/>
    </physiologicalReaction>
</comment>
<proteinExistence type="inferred from homology"/>
<evidence type="ECO:0000256" key="6">
    <source>
        <dbReference type="ARBA" id="ARBA00022660"/>
    </source>
</evidence>
<dbReference type="PRINTS" id="PR01166">
    <property type="entry name" value="CYCOXIDASEII"/>
</dbReference>
<evidence type="ECO:0000256" key="4">
    <source>
        <dbReference type="ARBA" id="ARBA00015946"/>
    </source>
</evidence>
<dbReference type="InterPro" id="IPR034210">
    <property type="entry name" value="CcO_II_C"/>
</dbReference>
<evidence type="ECO:0000256" key="15">
    <source>
        <dbReference type="ARBA" id="ARBA00023128"/>
    </source>
</evidence>
<dbReference type="Pfam" id="PF00116">
    <property type="entry name" value="COX2"/>
    <property type="match status" value="1"/>
</dbReference>
<dbReference type="Pfam" id="PF02790">
    <property type="entry name" value="COX2_TM"/>
    <property type="match status" value="1"/>
</dbReference>
<dbReference type="CDD" id="cd13912">
    <property type="entry name" value="CcO_II_C"/>
    <property type="match status" value="1"/>
</dbReference>
<feature type="transmembrane region" description="Helical" evidence="19">
    <location>
        <begin position="21"/>
        <end position="43"/>
    </location>
</feature>
<evidence type="ECO:0000256" key="17">
    <source>
        <dbReference type="ARBA" id="ARBA00049512"/>
    </source>
</evidence>
<dbReference type="InterPro" id="IPR011759">
    <property type="entry name" value="Cyt_c_oxidase_su2_TM_dom"/>
</dbReference>